<dbReference type="PANTHER" id="PTHR33337:SF30">
    <property type="entry name" value="DUF636 DOMAIN PROTEIN (AFU_ORTHOLOGUE AFUA_1G03180)"/>
    <property type="match status" value="1"/>
</dbReference>
<reference evidence="6 7" key="1">
    <citation type="journal article" date="2008" name="PLoS Genet.">
        <title>Genomic islands in the pathogenic filamentous fungus Aspergillus fumigatus.</title>
        <authorList>
            <person name="Fedorova N.D."/>
            <person name="Khaldi N."/>
            <person name="Joardar V.S."/>
            <person name="Maiti R."/>
            <person name="Amedeo P."/>
            <person name="Anderson M.J."/>
            <person name="Crabtree J."/>
            <person name="Silva J.C."/>
            <person name="Badger J.H."/>
            <person name="Albarraq A."/>
            <person name="Angiuoli S."/>
            <person name="Bussey H."/>
            <person name="Bowyer P."/>
            <person name="Cotty P.J."/>
            <person name="Dyer P.S."/>
            <person name="Egan A."/>
            <person name="Galens K."/>
            <person name="Fraser-Liggett C.M."/>
            <person name="Haas B.J."/>
            <person name="Inman J.M."/>
            <person name="Kent R."/>
            <person name="Lemieux S."/>
            <person name="Malavazi I."/>
            <person name="Orvis J."/>
            <person name="Roemer T."/>
            <person name="Ronning C.M."/>
            <person name="Sundaram J.P."/>
            <person name="Sutton G."/>
            <person name="Turner G."/>
            <person name="Venter J.C."/>
            <person name="White O.R."/>
            <person name="Whitty B.R."/>
            <person name="Youngman P."/>
            <person name="Wolfe K.H."/>
            <person name="Goldman G.H."/>
            <person name="Wortman J.R."/>
            <person name="Jiang B."/>
            <person name="Denning D.W."/>
            <person name="Nierman W.C."/>
        </authorList>
    </citation>
    <scope>NUCLEOTIDE SEQUENCE [LARGE SCALE GENOMIC DNA]</scope>
    <source>
        <strain evidence="7">ATCC 1007 / CBS 513.65 / DSM 816 / NCTC 3887 / NRRL 1</strain>
    </source>
</reference>
<dbReference type="Pfam" id="PF04828">
    <property type="entry name" value="GFA"/>
    <property type="match status" value="1"/>
</dbReference>
<evidence type="ECO:0000256" key="1">
    <source>
        <dbReference type="ARBA" id="ARBA00005495"/>
    </source>
</evidence>
<gene>
    <name evidence="6" type="ORF">ACLA_098990</name>
</gene>
<name>A1CN19_ASPCL</name>
<evidence type="ECO:0000256" key="4">
    <source>
        <dbReference type="ARBA" id="ARBA00023239"/>
    </source>
</evidence>
<accession>A1CN19</accession>
<evidence type="ECO:0000313" key="6">
    <source>
        <dbReference type="EMBL" id="EAW08956.1"/>
    </source>
</evidence>
<dbReference type="InterPro" id="IPR006913">
    <property type="entry name" value="CENP-V/GFA"/>
</dbReference>
<keyword evidence="4" id="KW-0456">Lyase</keyword>
<keyword evidence="3" id="KW-0862">Zinc</keyword>
<dbReference type="OrthoDB" id="406544at2759"/>
<dbReference type="GeneID" id="4702535"/>
<dbReference type="HOGENOM" id="CLU_055491_3_6_1"/>
<sequence>MATGGCFCGKIRVQYSGQPIKTALCHCVDCRKLTGALYTCSFVVKTVDLKISGSPKEIAKTSDSGNYIKNYFCSDCGTPLYGRKIHSSGVLDQVTIVRAGIFDDIDFLNQYKADAEIYNSSRVSWMSPIEGAEQFSGMPPL</sequence>
<dbReference type="RefSeq" id="XP_001270382.1">
    <property type="nucleotide sequence ID" value="XM_001270381.1"/>
</dbReference>
<keyword evidence="7" id="KW-1185">Reference proteome</keyword>
<dbReference type="PANTHER" id="PTHR33337">
    <property type="entry name" value="GFA DOMAIN-CONTAINING PROTEIN"/>
    <property type="match status" value="1"/>
</dbReference>
<evidence type="ECO:0000259" key="5">
    <source>
        <dbReference type="PROSITE" id="PS51891"/>
    </source>
</evidence>
<dbReference type="InterPro" id="IPR011057">
    <property type="entry name" value="Mss4-like_sf"/>
</dbReference>
<evidence type="ECO:0000256" key="2">
    <source>
        <dbReference type="ARBA" id="ARBA00022723"/>
    </source>
</evidence>
<feature type="domain" description="CENP-V/GFA" evidence="5">
    <location>
        <begin position="2"/>
        <end position="119"/>
    </location>
</feature>
<dbReference type="STRING" id="344612.A1CN19"/>
<comment type="similarity">
    <text evidence="1">Belongs to the Gfa family.</text>
</comment>
<keyword evidence="2" id="KW-0479">Metal-binding</keyword>
<dbReference type="KEGG" id="act:ACLA_098990"/>
<evidence type="ECO:0000313" key="7">
    <source>
        <dbReference type="Proteomes" id="UP000006701"/>
    </source>
</evidence>
<proteinExistence type="inferred from homology"/>
<dbReference type="EMBL" id="DS027058">
    <property type="protein sequence ID" value="EAW08956.1"/>
    <property type="molecule type" value="Genomic_DNA"/>
</dbReference>
<dbReference type="PROSITE" id="PS51891">
    <property type="entry name" value="CENP_V_GFA"/>
    <property type="match status" value="1"/>
</dbReference>
<dbReference type="OMA" id="AMNDCQC"/>
<dbReference type="Gene3D" id="3.90.1590.10">
    <property type="entry name" value="glutathione-dependent formaldehyde- activating enzyme (gfa)"/>
    <property type="match status" value="1"/>
</dbReference>
<dbReference type="GO" id="GO:0016846">
    <property type="term" value="F:carbon-sulfur lyase activity"/>
    <property type="evidence" value="ECO:0007669"/>
    <property type="project" value="InterPro"/>
</dbReference>
<dbReference type="eggNOG" id="ENOG502SC1H">
    <property type="taxonomic scope" value="Eukaryota"/>
</dbReference>
<dbReference type="AlphaFoldDB" id="A1CN19"/>
<dbReference type="VEuPathDB" id="FungiDB:ACLA_098990"/>
<dbReference type="GO" id="GO:0046872">
    <property type="term" value="F:metal ion binding"/>
    <property type="evidence" value="ECO:0007669"/>
    <property type="project" value="UniProtKB-KW"/>
</dbReference>
<protein>
    <submittedName>
        <fullName evidence="6">DUF636 domain protein</fullName>
    </submittedName>
</protein>
<dbReference type="Proteomes" id="UP000006701">
    <property type="component" value="Unassembled WGS sequence"/>
</dbReference>
<evidence type="ECO:0000256" key="3">
    <source>
        <dbReference type="ARBA" id="ARBA00022833"/>
    </source>
</evidence>
<organism evidence="6 7">
    <name type="scientific">Aspergillus clavatus (strain ATCC 1007 / CBS 513.65 / DSM 816 / NCTC 3887 / NRRL 1 / QM 1276 / 107)</name>
    <dbReference type="NCBI Taxonomy" id="344612"/>
    <lineage>
        <taxon>Eukaryota</taxon>
        <taxon>Fungi</taxon>
        <taxon>Dikarya</taxon>
        <taxon>Ascomycota</taxon>
        <taxon>Pezizomycotina</taxon>
        <taxon>Eurotiomycetes</taxon>
        <taxon>Eurotiomycetidae</taxon>
        <taxon>Eurotiales</taxon>
        <taxon>Aspergillaceae</taxon>
        <taxon>Aspergillus</taxon>
        <taxon>Aspergillus subgen. Fumigati</taxon>
    </lineage>
</organism>
<dbReference type="SUPFAM" id="SSF51316">
    <property type="entry name" value="Mss4-like"/>
    <property type="match status" value="1"/>
</dbReference>